<dbReference type="PANTHER" id="PTHR20957:SF0">
    <property type="entry name" value="RNA-BINDING PROTEIN 48"/>
    <property type="match status" value="1"/>
</dbReference>
<sequence length="228" mass="26279">MPRYKDDQPAVRVYTVCDESRYLIVRNVPALGCGDDLLKLFANYGDVEECKPMDAEDCEQFTDVYWIKFRLISNARFAKRKLDEFVFLGNHLQVSYAPEFESLDDTKDKLEGRRKEILARLNPQRSKGQPVHPLLPSNEAPSLSASSHHIPNQINSRLRNFGDSEYESHSKNAPITRVSSDQEYFPSQSMNQTVKTVREKLNKIQSNTEHLQAGPTPKKPRVDNRRRI</sequence>
<proteinExistence type="inferred from homology"/>
<name>A0A6A3B1Z1_HIBSY</name>
<evidence type="ECO:0000259" key="10">
    <source>
        <dbReference type="PROSITE" id="PS50102"/>
    </source>
</evidence>
<evidence type="ECO:0000256" key="3">
    <source>
        <dbReference type="ARBA" id="ARBA00022664"/>
    </source>
</evidence>
<keyword evidence="12" id="KW-1185">Reference proteome</keyword>
<evidence type="ECO:0000256" key="4">
    <source>
        <dbReference type="ARBA" id="ARBA00022728"/>
    </source>
</evidence>
<dbReference type="FunFam" id="3.30.70.330:FF:000424">
    <property type="entry name" value="RNA-binding protein 48 isoform X4"/>
    <property type="match status" value="1"/>
</dbReference>
<dbReference type="Proteomes" id="UP000436088">
    <property type="component" value="Unassembled WGS sequence"/>
</dbReference>
<dbReference type="EMBL" id="VEPZ02000932">
    <property type="protein sequence ID" value="KAE8710213.1"/>
    <property type="molecule type" value="Genomic_DNA"/>
</dbReference>
<reference evidence="11" key="1">
    <citation type="submission" date="2019-09" db="EMBL/GenBank/DDBJ databases">
        <title>Draft genome information of white flower Hibiscus syriacus.</title>
        <authorList>
            <person name="Kim Y.-M."/>
        </authorList>
    </citation>
    <scope>NUCLEOTIDE SEQUENCE [LARGE SCALE GENOMIC DNA]</scope>
    <source>
        <strain evidence="11">YM2019G1</strain>
    </source>
</reference>
<keyword evidence="5 8" id="KW-0694">RNA-binding</keyword>
<comment type="caution">
    <text evidence="11">The sequence shown here is derived from an EMBL/GenBank/DDBJ whole genome shotgun (WGS) entry which is preliminary data.</text>
</comment>
<dbReference type="InterPro" id="IPR035979">
    <property type="entry name" value="RBD_domain_sf"/>
</dbReference>
<evidence type="ECO:0000313" key="11">
    <source>
        <dbReference type="EMBL" id="KAE8710213.1"/>
    </source>
</evidence>
<dbReference type="InterPro" id="IPR012677">
    <property type="entry name" value="Nucleotide-bd_a/b_plait_sf"/>
</dbReference>
<evidence type="ECO:0000256" key="2">
    <source>
        <dbReference type="ARBA" id="ARBA00015189"/>
    </source>
</evidence>
<dbReference type="OrthoDB" id="78358at2759"/>
<dbReference type="AlphaFoldDB" id="A0A6A3B1Z1"/>
<comment type="function">
    <text evidence="7">As a component of the minor spliceosome, involved in the splicing of U12-type introns in pre-mRNAs.</text>
</comment>
<evidence type="ECO:0000256" key="6">
    <source>
        <dbReference type="ARBA" id="ARBA00023187"/>
    </source>
</evidence>
<dbReference type="SUPFAM" id="SSF54928">
    <property type="entry name" value="RNA-binding domain, RBD"/>
    <property type="match status" value="1"/>
</dbReference>
<keyword evidence="4" id="KW-0747">Spliceosome</keyword>
<evidence type="ECO:0000313" key="12">
    <source>
        <dbReference type="Proteomes" id="UP000436088"/>
    </source>
</evidence>
<dbReference type="GO" id="GO:0005681">
    <property type="term" value="C:spliceosomal complex"/>
    <property type="evidence" value="ECO:0007669"/>
    <property type="project" value="UniProtKB-KW"/>
</dbReference>
<evidence type="ECO:0000256" key="9">
    <source>
        <dbReference type="SAM" id="MobiDB-lite"/>
    </source>
</evidence>
<feature type="region of interest" description="Disordered" evidence="9">
    <location>
        <begin position="205"/>
        <end position="228"/>
    </location>
</feature>
<dbReference type="CDD" id="cd12442">
    <property type="entry name" value="RRM_RBM48"/>
    <property type="match status" value="1"/>
</dbReference>
<evidence type="ECO:0000256" key="7">
    <source>
        <dbReference type="ARBA" id="ARBA00035004"/>
    </source>
</evidence>
<evidence type="ECO:0000256" key="8">
    <source>
        <dbReference type="PROSITE-ProRule" id="PRU00176"/>
    </source>
</evidence>
<dbReference type="PROSITE" id="PS50102">
    <property type="entry name" value="RRM"/>
    <property type="match status" value="1"/>
</dbReference>
<comment type="similarity">
    <text evidence="1">Belongs to the RBM48 family.</text>
</comment>
<gene>
    <name evidence="11" type="ORF">F3Y22_tig00110325pilonHSYRG00019</name>
</gene>
<accession>A0A6A3B1Z1</accession>
<dbReference type="GO" id="GO:0005654">
    <property type="term" value="C:nucleoplasm"/>
    <property type="evidence" value="ECO:0007669"/>
    <property type="project" value="TreeGrafter"/>
</dbReference>
<feature type="compositionally biased region" description="Polar residues" evidence="9">
    <location>
        <begin position="171"/>
        <end position="192"/>
    </location>
</feature>
<evidence type="ECO:0000256" key="1">
    <source>
        <dbReference type="ARBA" id="ARBA00006938"/>
    </source>
</evidence>
<organism evidence="11 12">
    <name type="scientific">Hibiscus syriacus</name>
    <name type="common">Rose of Sharon</name>
    <dbReference type="NCBI Taxonomy" id="106335"/>
    <lineage>
        <taxon>Eukaryota</taxon>
        <taxon>Viridiplantae</taxon>
        <taxon>Streptophyta</taxon>
        <taxon>Embryophyta</taxon>
        <taxon>Tracheophyta</taxon>
        <taxon>Spermatophyta</taxon>
        <taxon>Magnoliopsida</taxon>
        <taxon>eudicotyledons</taxon>
        <taxon>Gunneridae</taxon>
        <taxon>Pentapetalae</taxon>
        <taxon>rosids</taxon>
        <taxon>malvids</taxon>
        <taxon>Malvales</taxon>
        <taxon>Malvaceae</taxon>
        <taxon>Malvoideae</taxon>
        <taxon>Hibiscus</taxon>
    </lineage>
</organism>
<dbReference type="PANTHER" id="PTHR20957">
    <property type="entry name" value="RNA-BINDING PROTEIN 48"/>
    <property type="match status" value="1"/>
</dbReference>
<feature type="region of interest" description="Disordered" evidence="9">
    <location>
        <begin position="164"/>
        <end position="192"/>
    </location>
</feature>
<keyword evidence="6" id="KW-0508">mRNA splicing</keyword>
<feature type="domain" description="RRM" evidence="10">
    <location>
        <begin position="21"/>
        <end position="99"/>
    </location>
</feature>
<protein>
    <recommendedName>
        <fullName evidence="2">RNA-binding protein 48</fullName>
    </recommendedName>
</protein>
<dbReference type="InterPro" id="IPR039599">
    <property type="entry name" value="RBM48"/>
</dbReference>
<evidence type="ECO:0000256" key="5">
    <source>
        <dbReference type="ARBA" id="ARBA00022884"/>
    </source>
</evidence>
<dbReference type="Gene3D" id="3.30.70.330">
    <property type="match status" value="1"/>
</dbReference>
<feature type="region of interest" description="Disordered" evidence="9">
    <location>
        <begin position="122"/>
        <end position="149"/>
    </location>
</feature>
<dbReference type="GO" id="GO:0006397">
    <property type="term" value="P:mRNA processing"/>
    <property type="evidence" value="ECO:0007669"/>
    <property type="project" value="UniProtKB-KW"/>
</dbReference>
<feature type="compositionally biased region" description="Polar residues" evidence="9">
    <location>
        <begin position="139"/>
        <end position="149"/>
    </location>
</feature>
<dbReference type="InterPro" id="IPR000504">
    <property type="entry name" value="RRM_dom"/>
</dbReference>
<dbReference type="GO" id="GO:0008380">
    <property type="term" value="P:RNA splicing"/>
    <property type="evidence" value="ECO:0007669"/>
    <property type="project" value="UniProtKB-KW"/>
</dbReference>
<dbReference type="GO" id="GO:0003723">
    <property type="term" value="F:RNA binding"/>
    <property type="evidence" value="ECO:0007669"/>
    <property type="project" value="UniProtKB-UniRule"/>
</dbReference>
<keyword evidence="3" id="KW-0507">mRNA processing</keyword>
<dbReference type="InterPro" id="IPR034264">
    <property type="entry name" value="RBM48_RRM"/>
</dbReference>